<dbReference type="Gene3D" id="3.30.160.170">
    <property type="entry name" value="FlaG-like"/>
    <property type="match status" value="1"/>
</dbReference>
<organism evidence="1">
    <name type="scientific">hydrothermal vent metagenome</name>
    <dbReference type="NCBI Taxonomy" id="652676"/>
    <lineage>
        <taxon>unclassified sequences</taxon>
        <taxon>metagenomes</taxon>
        <taxon>ecological metagenomes</taxon>
    </lineage>
</organism>
<name>A0A3B1A2Z7_9ZZZZ</name>
<keyword evidence="1" id="KW-0282">Flagellum</keyword>
<dbReference type="PANTHER" id="PTHR37166:SF1">
    <property type="entry name" value="PROTEIN FLAG"/>
    <property type="match status" value="1"/>
</dbReference>
<dbReference type="AlphaFoldDB" id="A0A3B1A2Z7"/>
<dbReference type="SUPFAM" id="SSF160214">
    <property type="entry name" value="FlaG-like"/>
    <property type="match status" value="1"/>
</dbReference>
<dbReference type="Pfam" id="PF03646">
    <property type="entry name" value="FlaG"/>
    <property type="match status" value="1"/>
</dbReference>
<keyword evidence="1" id="KW-0969">Cilium</keyword>
<dbReference type="InterPro" id="IPR035924">
    <property type="entry name" value="FlaG-like_sf"/>
</dbReference>
<dbReference type="EMBL" id="UOFS01000014">
    <property type="protein sequence ID" value="VAW94102.1"/>
    <property type="molecule type" value="Genomic_DNA"/>
</dbReference>
<protein>
    <submittedName>
        <fullName evidence="1">Flagellar protein FlaG</fullName>
    </submittedName>
</protein>
<dbReference type="PANTHER" id="PTHR37166">
    <property type="entry name" value="PROTEIN FLAG"/>
    <property type="match status" value="1"/>
</dbReference>
<gene>
    <name evidence="1" type="ORF">MNBD_GAMMA22-2146</name>
</gene>
<keyword evidence="1" id="KW-0966">Cell projection</keyword>
<accession>A0A3B1A2Z7</accession>
<proteinExistence type="predicted"/>
<dbReference type="InterPro" id="IPR005186">
    <property type="entry name" value="FlaG"/>
</dbReference>
<evidence type="ECO:0000313" key="1">
    <source>
        <dbReference type="EMBL" id="VAW94102.1"/>
    </source>
</evidence>
<reference evidence="1" key="1">
    <citation type="submission" date="2018-06" db="EMBL/GenBank/DDBJ databases">
        <authorList>
            <person name="Zhirakovskaya E."/>
        </authorList>
    </citation>
    <scope>NUCLEOTIDE SEQUENCE</scope>
</reference>
<sequence>MATHTLANVSTMMSQAVKTNTGIKTTSIGVSSSTLQQDAAEQSVSTQVEVSKETVDRVVHQLETQSQSLRRDLLFNVDDSTGRVIVTVRDSETNEVIRQIPSEELLALSQHLADALEDDASGFLFESKA</sequence>